<keyword evidence="1" id="KW-0472">Membrane</keyword>
<protein>
    <submittedName>
        <fullName evidence="2">Uncharacterized protein</fullName>
    </submittedName>
</protein>
<evidence type="ECO:0000313" key="3">
    <source>
        <dbReference type="Proteomes" id="UP000297280"/>
    </source>
</evidence>
<dbReference type="EMBL" id="PQXO01000147">
    <property type="protein sequence ID" value="TGO88692.1"/>
    <property type="molecule type" value="Genomic_DNA"/>
</dbReference>
<keyword evidence="1" id="KW-0812">Transmembrane</keyword>
<dbReference type="AlphaFoldDB" id="A0A4Z1KVX5"/>
<dbReference type="Proteomes" id="UP000297280">
    <property type="component" value="Unassembled WGS sequence"/>
</dbReference>
<feature type="transmembrane region" description="Helical" evidence="1">
    <location>
        <begin position="80"/>
        <end position="99"/>
    </location>
</feature>
<gene>
    <name evidence="2" type="ORF">BPOR_0147g00090</name>
</gene>
<organism evidence="2 3">
    <name type="scientific">Botrytis porri</name>
    <dbReference type="NCBI Taxonomy" id="87229"/>
    <lineage>
        <taxon>Eukaryota</taxon>
        <taxon>Fungi</taxon>
        <taxon>Dikarya</taxon>
        <taxon>Ascomycota</taxon>
        <taxon>Pezizomycotina</taxon>
        <taxon>Leotiomycetes</taxon>
        <taxon>Helotiales</taxon>
        <taxon>Sclerotiniaceae</taxon>
        <taxon>Botrytis</taxon>
    </lineage>
</organism>
<evidence type="ECO:0000256" key="1">
    <source>
        <dbReference type="SAM" id="Phobius"/>
    </source>
</evidence>
<keyword evidence="3" id="KW-1185">Reference proteome</keyword>
<sequence>MAELAECPKPSFWAVFMALAEQSVCDPSEFSNKEFAETVAALTIESKMSPLPFEPSQVITMVLGFMVLMQASLFSSPSNLLWLMSTVCSIFYKFILEPYITFYRLVGPGQLSYLAFETFAIFLFIAFYFLYRGSIAGLGCVVKFHQLREAQSIAGIGNISPDCQLKECTIYLSAWCNKHFNEDAMLVNLTRKSDGILVVQREGRDFNMGFKRKITSNPTFIFEFKEMVGNLCARFRWTHAALILLFALIIQIPAVSATAQLIPGIVLQCRGWTAGVFFTCYRYIEAAVIAKAELIPGIFDQCLNAVKEVLRPGYQYMRETFEGTMAGLRNVTYEDMNEEFLKQKRSKSVRAVEVGDEYEVVQDSKQAFITRFRDVNKIVRGCLFYLLRVWFLFSFLPYTFHLLQQRIRRAVDRRREQRA</sequence>
<feature type="transmembrane region" description="Helical" evidence="1">
    <location>
        <begin position="383"/>
        <end position="403"/>
    </location>
</feature>
<name>A0A4Z1KVX5_9HELO</name>
<accession>A0A4Z1KVX5</accession>
<proteinExistence type="predicted"/>
<feature type="transmembrane region" description="Helical" evidence="1">
    <location>
        <begin position="111"/>
        <end position="131"/>
    </location>
</feature>
<comment type="caution">
    <text evidence="2">The sequence shown here is derived from an EMBL/GenBank/DDBJ whole genome shotgun (WGS) entry which is preliminary data.</text>
</comment>
<feature type="transmembrane region" description="Helical" evidence="1">
    <location>
        <begin position="56"/>
        <end position="74"/>
    </location>
</feature>
<evidence type="ECO:0000313" key="2">
    <source>
        <dbReference type="EMBL" id="TGO88692.1"/>
    </source>
</evidence>
<keyword evidence="1" id="KW-1133">Transmembrane helix</keyword>
<reference evidence="2 3" key="1">
    <citation type="submission" date="2017-12" db="EMBL/GenBank/DDBJ databases">
        <title>Comparative genomics of Botrytis spp.</title>
        <authorList>
            <person name="Valero-Jimenez C.A."/>
            <person name="Tapia P."/>
            <person name="Veloso J."/>
            <person name="Silva-Moreno E."/>
            <person name="Staats M."/>
            <person name="Valdes J.H."/>
            <person name="Van Kan J.A.L."/>
        </authorList>
    </citation>
    <scope>NUCLEOTIDE SEQUENCE [LARGE SCALE GENOMIC DNA]</scope>
    <source>
        <strain evidence="2 3">MUCL3349</strain>
    </source>
</reference>